<proteinExistence type="predicted"/>
<feature type="region of interest" description="Disordered" evidence="1">
    <location>
        <begin position="205"/>
        <end position="268"/>
    </location>
</feature>
<dbReference type="InterPro" id="IPR035965">
    <property type="entry name" value="PAS-like_dom_sf"/>
</dbReference>
<dbReference type="InterPro" id="IPR052155">
    <property type="entry name" value="Biofilm_reg_signaling"/>
</dbReference>
<dbReference type="Pfam" id="PF13188">
    <property type="entry name" value="PAS_8"/>
    <property type="match status" value="1"/>
</dbReference>
<evidence type="ECO:0000313" key="5">
    <source>
        <dbReference type="Proteomes" id="UP000288178"/>
    </source>
</evidence>
<evidence type="ECO:0000313" key="4">
    <source>
        <dbReference type="EMBL" id="RVT54346.1"/>
    </source>
</evidence>
<dbReference type="SUPFAM" id="SSF55785">
    <property type="entry name" value="PYP-like sensor domain (PAS domain)"/>
    <property type="match status" value="5"/>
</dbReference>
<keyword evidence="5" id="KW-1185">Reference proteome</keyword>
<dbReference type="InterPro" id="IPR000700">
    <property type="entry name" value="PAS-assoc_C"/>
</dbReference>
<dbReference type="Gene3D" id="3.30.565.10">
    <property type="entry name" value="Histidine kinase-like ATPase, C-terminal domain"/>
    <property type="match status" value="1"/>
</dbReference>
<comment type="caution">
    <text evidence="4">The sequence shown here is derived from an EMBL/GenBank/DDBJ whole genome shotgun (WGS) entry which is preliminary data.</text>
</comment>
<dbReference type="SMART" id="SM00091">
    <property type="entry name" value="PAS"/>
    <property type="match status" value="6"/>
</dbReference>
<feature type="domain" description="PAC" evidence="3">
    <location>
        <begin position="974"/>
        <end position="1025"/>
    </location>
</feature>
<accession>A0A3S2TQD1</accession>
<gene>
    <name evidence="4" type="ORF">ENE75_05740</name>
</gene>
<dbReference type="Pfam" id="PF13426">
    <property type="entry name" value="PAS_9"/>
    <property type="match status" value="3"/>
</dbReference>
<dbReference type="Proteomes" id="UP000288178">
    <property type="component" value="Unassembled WGS sequence"/>
</dbReference>
<dbReference type="Pfam" id="PF07568">
    <property type="entry name" value="HisKA_2"/>
    <property type="match status" value="1"/>
</dbReference>
<reference evidence="4 5" key="1">
    <citation type="submission" date="2019-01" db="EMBL/GenBank/DDBJ databases">
        <authorList>
            <person name="Chen W.-M."/>
        </authorList>
    </citation>
    <scope>NUCLEOTIDE SEQUENCE [LARGE SCALE GENOMIC DNA]</scope>
    <source>
        <strain evidence="4 5">ICH-3</strain>
    </source>
</reference>
<evidence type="ECO:0000256" key="1">
    <source>
        <dbReference type="SAM" id="MobiDB-lite"/>
    </source>
</evidence>
<feature type="region of interest" description="Disordered" evidence="1">
    <location>
        <begin position="150"/>
        <end position="179"/>
    </location>
</feature>
<dbReference type="InterPro" id="IPR000014">
    <property type="entry name" value="PAS"/>
</dbReference>
<dbReference type="EMBL" id="SACT01000001">
    <property type="protein sequence ID" value="RVT54346.1"/>
    <property type="molecule type" value="Genomic_DNA"/>
</dbReference>
<dbReference type="InterPro" id="IPR011495">
    <property type="entry name" value="Sig_transdc_His_kin_sub2_dim/P"/>
</dbReference>
<name>A0A3S2TQD1_9BURK</name>
<feature type="domain" description="PAS" evidence="2">
    <location>
        <begin position="290"/>
        <end position="361"/>
    </location>
</feature>
<protein>
    <submittedName>
        <fullName evidence="4">PAS domain S-box protein</fullName>
    </submittedName>
</protein>
<feature type="region of interest" description="Disordered" evidence="1">
    <location>
        <begin position="1"/>
        <end position="108"/>
    </location>
</feature>
<evidence type="ECO:0000259" key="2">
    <source>
        <dbReference type="PROSITE" id="PS50112"/>
    </source>
</evidence>
<dbReference type="NCBIfam" id="TIGR00229">
    <property type="entry name" value="sensory_box"/>
    <property type="match status" value="3"/>
</dbReference>
<dbReference type="InterPro" id="IPR001610">
    <property type="entry name" value="PAC"/>
</dbReference>
<dbReference type="PROSITE" id="PS50113">
    <property type="entry name" value="PAC"/>
    <property type="match status" value="2"/>
</dbReference>
<feature type="compositionally biased region" description="Low complexity" evidence="1">
    <location>
        <begin position="84"/>
        <end position="97"/>
    </location>
</feature>
<feature type="domain" description="PAC" evidence="3">
    <location>
        <begin position="846"/>
        <end position="900"/>
    </location>
</feature>
<dbReference type="PROSITE" id="PS50112">
    <property type="entry name" value="PAS"/>
    <property type="match status" value="1"/>
</dbReference>
<dbReference type="Gene3D" id="3.30.450.20">
    <property type="entry name" value="PAS domain"/>
    <property type="match status" value="5"/>
</dbReference>
<dbReference type="PANTHER" id="PTHR44757:SF2">
    <property type="entry name" value="BIOFILM ARCHITECTURE MAINTENANCE PROTEIN MBAA"/>
    <property type="match status" value="1"/>
</dbReference>
<dbReference type="SUPFAM" id="SSF55874">
    <property type="entry name" value="ATPase domain of HSP90 chaperone/DNA topoisomerase II/histidine kinase"/>
    <property type="match status" value="1"/>
</dbReference>
<dbReference type="CDD" id="cd00130">
    <property type="entry name" value="PAS"/>
    <property type="match status" value="2"/>
</dbReference>
<organism evidence="4 5">
    <name type="scientific">Rubrivivax albus</name>
    <dbReference type="NCBI Taxonomy" id="2499835"/>
    <lineage>
        <taxon>Bacteria</taxon>
        <taxon>Pseudomonadati</taxon>
        <taxon>Pseudomonadota</taxon>
        <taxon>Betaproteobacteria</taxon>
        <taxon>Burkholderiales</taxon>
        <taxon>Sphaerotilaceae</taxon>
        <taxon>Rubrivivax</taxon>
    </lineage>
</organism>
<feature type="compositionally biased region" description="Basic and acidic residues" evidence="1">
    <location>
        <begin position="1"/>
        <end position="10"/>
    </location>
</feature>
<feature type="compositionally biased region" description="Basic residues" evidence="1">
    <location>
        <begin position="239"/>
        <end position="250"/>
    </location>
</feature>
<dbReference type="InterPro" id="IPR036890">
    <property type="entry name" value="HATPase_C_sf"/>
</dbReference>
<dbReference type="SMART" id="SM00086">
    <property type="entry name" value="PAC"/>
    <property type="match status" value="6"/>
</dbReference>
<evidence type="ECO:0000259" key="3">
    <source>
        <dbReference type="PROSITE" id="PS50113"/>
    </source>
</evidence>
<sequence length="1347" mass="143496">MFPALTDRRGRGPAGWRKPASGGGGAPHFPHPGGRAHAGGTGRGVRPWGRRRAGLADRGRVPAWQRAGGRPRPGGGHRTDQACRPRGTGRQARGGAQERSSARFPPDPIPQFGGVRLVGGGLVVPACVDDAGLPEAQALAGAAAGVVEQGSADEASHVRRGAPGTPDGGTGTPQRRRRNARRDVHLWRLLAAGPHAGARLRHAVRERARARPRPAGPGGRRRAVPPLPATGAGHGTRCPWRHPGRRRHGLRQPDRSQRRASARTGLGAGAGLNGAGVAPAIGVGEALSDGARALLALLWAAPYPALIEDSGGRLIDVNEAFAQFCGYTREHLRGRELVSLQPAEDQATARRRRVQGEIDVGDQRLLDAAGLARWYRQTRTPLGDHGLVVSVLQDTTSEHAARAQADRTSHELAQWFDLSPAGMLVFDASGLIVRSNRTFEALIGQVPVTLEEAPLALQALLAWDGRAPSAGLVPGAPPMECQALVEGADGRRRLSARVSAFATDQGQLRYMAVVEDLSAEDERDLALLEIGALMDTAGIFVATYDPARGWLRSAGAVRGGVSPPPTTALQGIARDIVEPSSLPEYEKLQAALRGGTRAEVRYAVRHPELGQRWLLTRVEPGALAGGRRATSVVTIDVTDRERAQRRNEQLLRELGTILEGSPAGIALLRGDVLQRCNRRFERMLDLAEGAGPGATLQSLLALTVQGAPLARSALSSVLERRDFDAELQLPGGRWYALSLRASAAEAGDALSESVAVLSDITRLKSQQAELQTLARERELMFAHSAVGIAWQRGARIERANQALADLTGWSVPELTALDGAELYPSTRECVDFERALAEGLARDGVFVGERRLRRRDGRALWVQVAARPVSADAGSGPDAGMVCSFVDVDERHRARESLQRQAEQTRAVLDSVLVGIVTVADDAIVWMNRPARRMFGGELTDFTGEPIHVVATAEADHPLRRTDWTSRLADGQSETFECRLRGRDGREFWVVGNVVQTVRDGGGRQLTFALLDIDSRRQAEVSIARAKASLQRLIETVPLAIALVDGPTRRPLQTNPAADAFLAAPPAGLDGAVAQAPQRLELRDAEGRLWDTRTVPLSAVDGGPAELLLVASDVTEQRAADLARLQAAIAQREVLVREVHHRIKNNLQGVAGLLQQYAARHAEVAPVLGEAVSQVQAIAQVYGLQVGASGPLRLARVVEAIVQSVQRTFGREIGFEGGAGALAFELPEAEAIPIALVVNELLTNAVKHGGGTVRCRVMAEPDGDAAVVDIRHAGQLPEAFDLARFPGGVSGLGLVRALLPRRSATLSLEQVGEEVLTRVRLSPPSVRRDAGAAGVAATIGASNDASP</sequence>
<dbReference type="PANTHER" id="PTHR44757">
    <property type="entry name" value="DIGUANYLATE CYCLASE DGCP"/>
    <property type="match status" value="1"/>
</dbReference>